<dbReference type="SUPFAM" id="SSF103473">
    <property type="entry name" value="MFS general substrate transporter"/>
    <property type="match status" value="1"/>
</dbReference>
<organism evidence="9 10">
    <name type="scientific">Neohortaea acidophila</name>
    <dbReference type="NCBI Taxonomy" id="245834"/>
    <lineage>
        <taxon>Eukaryota</taxon>
        <taxon>Fungi</taxon>
        <taxon>Dikarya</taxon>
        <taxon>Ascomycota</taxon>
        <taxon>Pezizomycotina</taxon>
        <taxon>Dothideomycetes</taxon>
        <taxon>Dothideomycetidae</taxon>
        <taxon>Mycosphaerellales</taxon>
        <taxon>Teratosphaeriaceae</taxon>
        <taxon>Neohortaea</taxon>
    </lineage>
</organism>
<dbReference type="InterPro" id="IPR050360">
    <property type="entry name" value="MFS_Sugar_Transporters"/>
</dbReference>
<feature type="transmembrane region" description="Helical" evidence="6">
    <location>
        <begin position="311"/>
        <end position="331"/>
    </location>
</feature>
<evidence type="ECO:0000256" key="2">
    <source>
        <dbReference type="ARBA" id="ARBA00010992"/>
    </source>
</evidence>
<dbReference type="InterPro" id="IPR005828">
    <property type="entry name" value="MFS_sugar_transport-like"/>
</dbReference>
<accession>A0A6A6PG71</accession>
<evidence type="ECO:0000256" key="1">
    <source>
        <dbReference type="ARBA" id="ARBA00004141"/>
    </source>
</evidence>
<evidence type="ECO:0000259" key="8">
    <source>
        <dbReference type="PROSITE" id="PS50850"/>
    </source>
</evidence>
<feature type="transmembrane region" description="Helical" evidence="6">
    <location>
        <begin position="100"/>
        <end position="120"/>
    </location>
</feature>
<dbReference type="Proteomes" id="UP000799767">
    <property type="component" value="Unassembled WGS sequence"/>
</dbReference>
<dbReference type="InterPro" id="IPR005829">
    <property type="entry name" value="Sugar_transporter_CS"/>
</dbReference>
<feature type="transmembrane region" description="Helical" evidence="6">
    <location>
        <begin position="126"/>
        <end position="146"/>
    </location>
</feature>
<proteinExistence type="inferred from homology"/>
<name>A0A6A6PG71_9PEZI</name>
<evidence type="ECO:0000256" key="4">
    <source>
        <dbReference type="ARBA" id="ARBA00022989"/>
    </source>
</evidence>
<dbReference type="GeneID" id="54478845"/>
<dbReference type="EMBL" id="MU001643">
    <property type="protein sequence ID" value="KAF2478925.1"/>
    <property type="molecule type" value="Genomic_DNA"/>
</dbReference>
<reference evidence="9" key="1">
    <citation type="journal article" date="2020" name="Stud. Mycol.">
        <title>101 Dothideomycetes genomes: a test case for predicting lifestyles and emergence of pathogens.</title>
        <authorList>
            <person name="Haridas S."/>
            <person name="Albert R."/>
            <person name="Binder M."/>
            <person name="Bloem J."/>
            <person name="Labutti K."/>
            <person name="Salamov A."/>
            <person name="Andreopoulos B."/>
            <person name="Baker S."/>
            <person name="Barry K."/>
            <person name="Bills G."/>
            <person name="Bluhm B."/>
            <person name="Cannon C."/>
            <person name="Castanera R."/>
            <person name="Culley D."/>
            <person name="Daum C."/>
            <person name="Ezra D."/>
            <person name="Gonzalez J."/>
            <person name="Henrissat B."/>
            <person name="Kuo A."/>
            <person name="Liang C."/>
            <person name="Lipzen A."/>
            <person name="Lutzoni F."/>
            <person name="Magnuson J."/>
            <person name="Mondo S."/>
            <person name="Nolan M."/>
            <person name="Ohm R."/>
            <person name="Pangilinan J."/>
            <person name="Park H.-J."/>
            <person name="Ramirez L."/>
            <person name="Alfaro M."/>
            <person name="Sun H."/>
            <person name="Tritt A."/>
            <person name="Yoshinaga Y."/>
            <person name="Zwiers L.-H."/>
            <person name="Turgeon B."/>
            <person name="Goodwin S."/>
            <person name="Spatafora J."/>
            <person name="Crous P."/>
            <person name="Grigoriev I."/>
        </authorList>
    </citation>
    <scope>NUCLEOTIDE SEQUENCE</scope>
    <source>
        <strain evidence="9">CBS 113389</strain>
    </source>
</reference>
<dbReference type="OrthoDB" id="6612291at2759"/>
<feature type="transmembrane region" description="Helical" evidence="6">
    <location>
        <begin position="340"/>
        <end position="361"/>
    </location>
</feature>
<dbReference type="GO" id="GO:0016020">
    <property type="term" value="C:membrane"/>
    <property type="evidence" value="ECO:0007669"/>
    <property type="project" value="UniProtKB-SubCell"/>
</dbReference>
<feature type="transmembrane region" description="Helical" evidence="6">
    <location>
        <begin position="192"/>
        <end position="211"/>
    </location>
</feature>
<keyword evidence="5 6" id="KW-0472">Membrane</keyword>
<keyword evidence="3 6" id="KW-0812">Transmembrane</keyword>
<dbReference type="PROSITE" id="PS50850">
    <property type="entry name" value="MFS"/>
    <property type="match status" value="1"/>
</dbReference>
<feature type="transmembrane region" description="Helical" evidence="6">
    <location>
        <begin position="373"/>
        <end position="395"/>
    </location>
</feature>
<feature type="transmembrane region" description="Helical" evidence="6">
    <location>
        <begin position="407"/>
        <end position="427"/>
    </location>
</feature>
<dbReference type="PANTHER" id="PTHR48022:SF77">
    <property type="entry name" value="MAJOR FACILITATOR SUPERFAMILY (MFS) PROFILE DOMAIN-CONTAINING PROTEIN"/>
    <property type="match status" value="1"/>
</dbReference>
<dbReference type="InterPro" id="IPR020846">
    <property type="entry name" value="MFS_dom"/>
</dbReference>
<dbReference type="PANTHER" id="PTHR48022">
    <property type="entry name" value="PLASTIDIC GLUCOSE TRANSPORTER 4"/>
    <property type="match status" value="1"/>
</dbReference>
<feature type="transmembrane region" description="Helical" evidence="6">
    <location>
        <begin position="68"/>
        <end position="88"/>
    </location>
</feature>
<keyword evidence="7" id="KW-0732">Signal</keyword>
<feature type="domain" description="Major facilitator superfamily (MFS) profile" evidence="8">
    <location>
        <begin position="19"/>
        <end position="461"/>
    </location>
</feature>
<feature type="chain" id="PRO_5025614310" evidence="7">
    <location>
        <begin position="20"/>
        <end position="526"/>
    </location>
</feature>
<evidence type="ECO:0000256" key="7">
    <source>
        <dbReference type="SAM" id="SignalP"/>
    </source>
</evidence>
<protein>
    <submittedName>
        <fullName evidence="9">General substrate transporter</fullName>
    </submittedName>
</protein>
<dbReference type="InterPro" id="IPR036259">
    <property type="entry name" value="MFS_trans_sf"/>
</dbReference>
<dbReference type="AlphaFoldDB" id="A0A6A6PG71"/>
<sequence length="526" mass="58567">MASILRLFTAHFNARLAFSVSLVALSTANYGFDNQGFSAAQAMNPFEKQFGVYKYDAKTKKFQYALQAYWLSLYSSVIWIGFGVGLVAGSSISAKWGRRAGMLALSIWSIICATVIVSSFSKWQLLAGRILFYGYLGMELAVLSVYQAEAVPTEVRGLVVCTYNFSQGIGGLIMNLICLGTSRIPNNSSWRIPFGLFYVVPSIVIAGLYWVPESPRWLLVNKRRDEAYHSLRLLRQGKRTEEEIAAELLSIETALREEPEQGRFKEIFYKENIRRTLIATGMNFFQEFSGQQITAKFGALVVKDIGGIDPFIITVVFAVVGIITTFFVMVYSDSVGRRPFILASITTMICAEIGLGVIGGYDYTKIKSLASAAIFFLVLLSFGFSLGFAPLTNVVMTEVVSLRLRDMSVRTAGMARVVSNFVVGFTLPYEIDDIGLQLGYIYAGICVIAITFVFFCVPDCSGKSLETIEYLFHKGVPARKFKSYQGELRDHRQDSIIEDEIASHEKGALKEAVELKRQEEVSDEKL</sequence>
<comment type="similarity">
    <text evidence="2">Belongs to the major facilitator superfamily. Sugar transporter (TC 2.A.1.1) family.</text>
</comment>
<evidence type="ECO:0000256" key="5">
    <source>
        <dbReference type="ARBA" id="ARBA00023136"/>
    </source>
</evidence>
<dbReference type="Pfam" id="PF00083">
    <property type="entry name" value="Sugar_tr"/>
    <property type="match status" value="1"/>
</dbReference>
<evidence type="ECO:0000313" key="10">
    <source>
        <dbReference type="Proteomes" id="UP000799767"/>
    </source>
</evidence>
<evidence type="ECO:0000256" key="3">
    <source>
        <dbReference type="ARBA" id="ARBA00022692"/>
    </source>
</evidence>
<evidence type="ECO:0000256" key="6">
    <source>
        <dbReference type="SAM" id="Phobius"/>
    </source>
</evidence>
<gene>
    <name evidence="9" type="ORF">BDY17DRAFT_328433</name>
</gene>
<dbReference type="Gene3D" id="1.20.1250.20">
    <property type="entry name" value="MFS general substrate transporter like domains"/>
    <property type="match status" value="1"/>
</dbReference>
<keyword evidence="4 6" id="KW-1133">Transmembrane helix</keyword>
<dbReference type="RefSeq" id="XP_033585495.1">
    <property type="nucleotide sequence ID" value="XM_033737843.1"/>
</dbReference>
<keyword evidence="10" id="KW-1185">Reference proteome</keyword>
<feature type="signal peptide" evidence="7">
    <location>
        <begin position="1"/>
        <end position="19"/>
    </location>
</feature>
<feature type="transmembrane region" description="Helical" evidence="6">
    <location>
        <begin position="439"/>
        <end position="457"/>
    </location>
</feature>
<dbReference type="PROSITE" id="PS00216">
    <property type="entry name" value="SUGAR_TRANSPORT_1"/>
    <property type="match status" value="1"/>
</dbReference>
<comment type="subcellular location">
    <subcellularLocation>
        <location evidence="1">Membrane</location>
        <topology evidence="1">Multi-pass membrane protein</topology>
    </subcellularLocation>
</comment>
<dbReference type="GO" id="GO:0005351">
    <property type="term" value="F:carbohydrate:proton symporter activity"/>
    <property type="evidence" value="ECO:0007669"/>
    <property type="project" value="TreeGrafter"/>
</dbReference>
<evidence type="ECO:0000313" key="9">
    <source>
        <dbReference type="EMBL" id="KAF2478925.1"/>
    </source>
</evidence>